<accession>A0A0S7WR19</accession>
<dbReference type="EMBL" id="LIZS01000049">
    <property type="protein sequence ID" value="KPJ52631.1"/>
    <property type="molecule type" value="Genomic_DNA"/>
</dbReference>
<dbReference type="InterPro" id="IPR050297">
    <property type="entry name" value="LipidA_mod_glycosyltrf_83"/>
</dbReference>
<comment type="subcellular location">
    <subcellularLocation>
        <location evidence="1">Cell membrane</location>
        <topology evidence="1">Multi-pass membrane protein</topology>
    </subcellularLocation>
</comment>
<dbReference type="GO" id="GO:0016763">
    <property type="term" value="F:pentosyltransferase activity"/>
    <property type="evidence" value="ECO:0007669"/>
    <property type="project" value="TreeGrafter"/>
</dbReference>
<evidence type="ECO:0000256" key="5">
    <source>
        <dbReference type="ARBA" id="ARBA00022692"/>
    </source>
</evidence>
<feature type="transmembrane region" description="Helical" evidence="8">
    <location>
        <begin position="150"/>
        <end position="168"/>
    </location>
</feature>
<feature type="transmembrane region" description="Helical" evidence="8">
    <location>
        <begin position="101"/>
        <end position="117"/>
    </location>
</feature>
<proteinExistence type="predicted"/>
<evidence type="ECO:0000256" key="3">
    <source>
        <dbReference type="ARBA" id="ARBA00022676"/>
    </source>
</evidence>
<keyword evidence="4" id="KW-0808">Transferase</keyword>
<comment type="caution">
    <text evidence="9">The sequence shown here is derived from an EMBL/GenBank/DDBJ whole genome shotgun (WGS) entry which is preliminary data.</text>
</comment>
<keyword evidence="3" id="KW-0328">Glycosyltransferase</keyword>
<evidence type="ECO:0000256" key="6">
    <source>
        <dbReference type="ARBA" id="ARBA00022989"/>
    </source>
</evidence>
<evidence type="ECO:0000313" key="10">
    <source>
        <dbReference type="Proteomes" id="UP000052008"/>
    </source>
</evidence>
<evidence type="ECO:0000256" key="1">
    <source>
        <dbReference type="ARBA" id="ARBA00004651"/>
    </source>
</evidence>
<dbReference type="PANTHER" id="PTHR33908:SF11">
    <property type="entry name" value="MEMBRANE PROTEIN"/>
    <property type="match status" value="1"/>
</dbReference>
<feature type="transmembrane region" description="Helical" evidence="8">
    <location>
        <begin position="375"/>
        <end position="391"/>
    </location>
</feature>
<keyword evidence="2" id="KW-1003">Cell membrane</keyword>
<feature type="transmembrane region" description="Helical" evidence="8">
    <location>
        <begin position="12"/>
        <end position="34"/>
    </location>
</feature>
<evidence type="ECO:0000256" key="8">
    <source>
        <dbReference type="SAM" id="Phobius"/>
    </source>
</evidence>
<name>A0A0S7WR19_UNCT6</name>
<feature type="transmembrane region" description="Helical" evidence="8">
    <location>
        <begin position="123"/>
        <end position="143"/>
    </location>
</feature>
<dbReference type="PANTHER" id="PTHR33908">
    <property type="entry name" value="MANNOSYLTRANSFERASE YKCB-RELATED"/>
    <property type="match status" value="1"/>
</dbReference>
<dbReference type="Proteomes" id="UP000052008">
    <property type="component" value="Unassembled WGS sequence"/>
</dbReference>
<evidence type="ECO:0000256" key="2">
    <source>
        <dbReference type="ARBA" id="ARBA00022475"/>
    </source>
</evidence>
<evidence type="ECO:0000256" key="4">
    <source>
        <dbReference type="ARBA" id="ARBA00022679"/>
    </source>
</evidence>
<evidence type="ECO:0000256" key="7">
    <source>
        <dbReference type="ARBA" id="ARBA00023136"/>
    </source>
</evidence>
<dbReference type="STRING" id="1703770.AMJ39_07375"/>
<keyword evidence="5 8" id="KW-0812">Transmembrane</keyword>
<keyword evidence="7 8" id="KW-0472">Membrane</keyword>
<dbReference type="GO" id="GO:0009103">
    <property type="term" value="P:lipopolysaccharide biosynthetic process"/>
    <property type="evidence" value="ECO:0007669"/>
    <property type="project" value="UniProtKB-ARBA"/>
</dbReference>
<feature type="transmembrane region" description="Helical" evidence="8">
    <location>
        <begin position="397"/>
        <end position="415"/>
    </location>
</feature>
<dbReference type="GO" id="GO:0005886">
    <property type="term" value="C:plasma membrane"/>
    <property type="evidence" value="ECO:0007669"/>
    <property type="project" value="UniProtKB-SubCell"/>
</dbReference>
<feature type="transmembrane region" description="Helical" evidence="8">
    <location>
        <begin position="174"/>
        <end position="203"/>
    </location>
</feature>
<gene>
    <name evidence="9" type="ORF">AMJ39_07375</name>
</gene>
<dbReference type="AlphaFoldDB" id="A0A0S7WR19"/>
<sequence length="422" mass="47325">MRKLLKYLSSLRYVGCYVALVGVVLSAAVSFGVYPKVAVVADAPVDPDEYGVLGFGLWKNGTLSPYPDDQPTIRRGPVYPAFVAALLMATNGWYPYSVQAAQCVLFGLTCLMVFWISKTLWNANVALLASGVCAFHPFLIWYTSRIWVETLTTFLFTALFASALYLSLRPTKLRTVVVGCILGISVLSKATFLPFIVIVPLLLGWVKDRKIGWRLAWGTLPVALVIVFPWTVRNWNLTGKLIPVHLGAGYTCYIGDSVVETWTQSPFSHIDHFHIGHKKALSLMEPSITGELKRWETEVLSESILRKDCIARYVEDPWFFVRKLALNSWRFWIIGGTTPKTALISIVQIPLLVFFMLSTIRTLKQKRLRTIQGTMLSLVWLYFLFHLPVLAKARLSLPLVPTMLICVFGLLESALNGGERST</sequence>
<reference evidence="9 10" key="1">
    <citation type="journal article" date="2015" name="Microbiome">
        <title>Genomic resolution of linkages in carbon, nitrogen, and sulfur cycling among widespread estuary sediment bacteria.</title>
        <authorList>
            <person name="Baker B.J."/>
            <person name="Lazar C.S."/>
            <person name="Teske A.P."/>
            <person name="Dick G.J."/>
        </authorList>
    </citation>
    <scope>NUCLEOTIDE SEQUENCE [LARGE SCALE GENOMIC DNA]</scope>
    <source>
        <strain evidence="9">DG_24</strain>
    </source>
</reference>
<protein>
    <submittedName>
        <fullName evidence="9">Uncharacterized protein</fullName>
    </submittedName>
</protein>
<feature type="transmembrane region" description="Helical" evidence="8">
    <location>
        <begin position="215"/>
        <end position="232"/>
    </location>
</feature>
<keyword evidence="6 8" id="KW-1133">Transmembrane helix</keyword>
<evidence type="ECO:0000313" key="9">
    <source>
        <dbReference type="EMBL" id="KPJ52631.1"/>
    </source>
</evidence>
<organism evidence="9 10">
    <name type="scientific">candidate division TA06 bacterium DG_24</name>
    <dbReference type="NCBI Taxonomy" id="1703770"/>
    <lineage>
        <taxon>Bacteria</taxon>
        <taxon>Bacteria division TA06</taxon>
    </lineage>
</organism>
<feature type="transmembrane region" description="Helical" evidence="8">
    <location>
        <begin position="342"/>
        <end position="363"/>
    </location>
</feature>